<evidence type="ECO:0000313" key="2">
    <source>
        <dbReference type="EMBL" id="MFE9603041.1"/>
    </source>
</evidence>
<comment type="caution">
    <text evidence="2">The sequence shown here is derived from an EMBL/GenBank/DDBJ whole genome shotgun (WGS) entry which is preliminary data.</text>
</comment>
<sequence length="211" mass="22211">MNDNELLTLLRDADPALTSRAPLPDTNRLVEAAMKTDSVATPENTEIDTTNSTAKITAGKGRRRLLGLAAAAALLLGGGVTAGITANSGNGHTTEAVKELSLSAAATGNDKGSEKCQAPVPDQLAGYPTLFYGTVTSVKGPLITFHVDHWLRGGGTRTILVSNDPDFPENLTFTVGQHYIVAAERDGSIPSCGANWVSDKEWRQFSDAFGK</sequence>
<feature type="transmembrane region" description="Helical" evidence="1">
    <location>
        <begin position="65"/>
        <end position="84"/>
    </location>
</feature>
<evidence type="ECO:0000313" key="3">
    <source>
        <dbReference type="Proteomes" id="UP001601303"/>
    </source>
</evidence>
<keyword evidence="1" id="KW-0472">Membrane</keyword>
<dbReference type="Proteomes" id="UP001601303">
    <property type="component" value="Unassembled WGS sequence"/>
</dbReference>
<reference evidence="2 3" key="1">
    <citation type="submission" date="2024-10" db="EMBL/GenBank/DDBJ databases">
        <title>The Natural Products Discovery Center: Release of the First 8490 Sequenced Strains for Exploring Actinobacteria Biosynthetic Diversity.</title>
        <authorList>
            <person name="Kalkreuter E."/>
            <person name="Kautsar S.A."/>
            <person name="Yang D."/>
            <person name="Bader C.D."/>
            <person name="Teijaro C.N."/>
            <person name="Fluegel L."/>
            <person name="Davis C.M."/>
            <person name="Simpson J.R."/>
            <person name="Lauterbach L."/>
            <person name="Steele A.D."/>
            <person name="Gui C."/>
            <person name="Meng S."/>
            <person name="Li G."/>
            <person name="Viehrig K."/>
            <person name="Ye F."/>
            <person name="Su P."/>
            <person name="Kiefer A.F."/>
            <person name="Nichols A."/>
            <person name="Cepeda A.J."/>
            <person name="Yan W."/>
            <person name="Fan B."/>
            <person name="Jiang Y."/>
            <person name="Adhikari A."/>
            <person name="Zheng C.-J."/>
            <person name="Schuster L."/>
            <person name="Cowan T.M."/>
            <person name="Smanski M.J."/>
            <person name="Chevrette M.G."/>
            <person name="De Carvalho L.P.S."/>
            <person name="Shen B."/>
        </authorList>
    </citation>
    <scope>NUCLEOTIDE SEQUENCE [LARGE SCALE GENOMIC DNA]</scope>
    <source>
        <strain evidence="2 3">NPDC006488</strain>
    </source>
</reference>
<keyword evidence="1" id="KW-0812">Transmembrane</keyword>
<accession>A0ABW6MA75</accession>
<dbReference type="EMBL" id="JBIAHM010000012">
    <property type="protein sequence ID" value="MFE9603041.1"/>
    <property type="molecule type" value="Genomic_DNA"/>
</dbReference>
<gene>
    <name evidence="2" type="ORF">ACFYNQ_31330</name>
</gene>
<keyword evidence="3" id="KW-1185">Reference proteome</keyword>
<protein>
    <submittedName>
        <fullName evidence="2">Uncharacterized protein</fullName>
    </submittedName>
</protein>
<dbReference type="RefSeq" id="WP_388111372.1">
    <property type="nucleotide sequence ID" value="NZ_JBIAHM010000012.1"/>
</dbReference>
<name>A0ABW6MA75_9ACTN</name>
<organism evidence="2 3">
    <name type="scientific">Streptomyces hokutonensis</name>
    <dbReference type="NCBI Taxonomy" id="1306990"/>
    <lineage>
        <taxon>Bacteria</taxon>
        <taxon>Bacillati</taxon>
        <taxon>Actinomycetota</taxon>
        <taxon>Actinomycetes</taxon>
        <taxon>Kitasatosporales</taxon>
        <taxon>Streptomycetaceae</taxon>
        <taxon>Streptomyces</taxon>
    </lineage>
</organism>
<evidence type="ECO:0000256" key="1">
    <source>
        <dbReference type="SAM" id="Phobius"/>
    </source>
</evidence>
<proteinExistence type="predicted"/>
<keyword evidence="1" id="KW-1133">Transmembrane helix</keyword>